<proteinExistence type="predicted"/>
<dbReference type="Proteomes" id="UP000054359">
    <property type="component" value="Unassembled WGS sequence"/>
</dbReference>
<dbReference type="Gene3D" id="3.40.50.10190">
    <property type="entry name" value="BRCT domain"/>
    <property type="match status" value="1"/>
</dbReference>
<reference evidence="3 4" key="1">
    <citation type="submission" date="2013-11" db="EMBL/GenBank/DDBJ databases">
        <title>Genome sequencing of Stegodyphus mimosarum.</title>
        <authorList>
            <person name="Bechsgaard J."/>
        </authorList>
    </citation>
    <scope>NUCLEOTIDE SEQUENCE [LARGE SCALE GENOMIC DNA]</scope>
</reference>
<dbReference type="InterPro" id="IPR036420">
    <property type="entry name" value="BRCT_dom_sf"/>
</dbReference>
<feature type="compositionally biased region" description="Polar residues" evidence="1">
    <location>
        <begin position="361"/>
        <end position="382"/>
    </location>
</feature>
<dbReference type="AlphaFoldDB" id="A0A087SYP7"/>
<accession>A0A087SYP7</accession>
<feature type="compositionally biased region" description="Polar residues" evidence="1">
    <location>
        <begin position="334"/>
        <end position="346"/>
    </location>
</feature>
<feature type="non-terminal residue" evidence="3">
    <location>
        <position position="608"/>
    </location>
</feature>
<protein>
    <recommendedName>
        <fullName evidence="2">BRCT domain-containing protein</fullName>
    </recommendedName>
</protein>
<keyword evidence="4" id="KW-1185">Reference proteome</keyword>
<evidence type="ECO:0000256" key="1">
    <source>
        <dbReference type="SAM" id="MobiDB-lite"/>
    </source>
</evidence>
<evidence type="ECO:0000313" key="4">
    <source>
        <dbReference type="Proteomes" id="UP000054359"/>
    </source>
</evidence>
<sequence>MSKYRKRSRKFSYKNIVKRRRIQGDSDDENRLYATYPYIFQSFNVYILSVNIGAARRYVLANLVCKYGGRVSYCVTDNTSHVLVDENVTSAAVCQALEWTTYPPHINVVLVSWVSACIRANYCLDASDYELPCTHKPTFVSHHNRLILWRNQQKRSESDFRETDGGSGVSNEMTRANVDGEVSPFDDGLYEVDTSCDDSWLYEIMPHPVLFDYLTPQCIKKADRSGSEQVNSTASKHCNPVCQGSPLRGFKRRRRDSRMFIQNQSVVAAPAAKSNVCPDGGTVSQNKDSVNKCAISISASAASSQSVGDGKAKISNSNVEYTELKQSLPEGERNSPSFSPLNLSKSLNSGDLNKMIKSNTTEVSHTASAQSSMEISTATEGTSLKGETLSVEPSQSYQPKHTFKNEMTEDLTSREIPLIWKREGLKCEKLELDRENSEHSQTSCSDVRASPIGYANTFVNVSVMVSSSKICNSVSVERSELVPVNHKIKNDELTVVEYKKQISLVSELTPQNLSLSKRKQNLKDEKSVSEKSFALGTFENLNSNFKLDDKVSSRKNYCKTSVPNLDELESVSGIKPISSTVTCFTEQRSSSISEVETKSQSFSFSSTA</sequence>
<evidence type="ECO:0000313" key="3">
    <source>
        <dbReference type="EMBL" id="KFM57986.1"/>
    </source>
</evidence>
<dbReference type="SMART" id="SM00292">
    <property type="entry name" value="BRCT"/>
    <property type="match status" value="1"/>
</dbReference>
<feature type="region of interest" description="Disordered" evidence="1">
    <location>
        <begin position="361"/>
        <end position="398"/>
    </location>
</feature>
<organism evidence="3 4">
    <name type="scientific">Stegodyphus mimosarum</name>
    <name type="common">African social velvet spider</name>
    <dbReference type="NCBI Taxonomy" id="407821"/>
    <lineage>
        <taxon>Eukaryota</taxon>
        <taxon>Metazoa</taxon>
        <taxon>Ecdysozoa</taxon>
        <taxon>Arthropoda</taxon>
        <taxon>Chelicerata</taxon>
        <taxon>Arachnida</taxon>
        <taxon>Araneae</taxon>
        <taxon>Araneomorphae</taxon>
        <taxon>Entelegynae</taxon>
        <taxon>Eresoidea</taxon>
        <taxon>Eresidae</taxon>
        <taxon>Stegodyphus</taxon>
    </lineage>
</organism>
<gene>
    <name evidence="3" type="ORF">X975_12073</name>
</gene>
<dbReference type="EMBL" id="KK112562">
    <property type="protein sequence ID" value="KFM57986.1"/>
    <property type="molecule type" value="Genomic_DNA"/>
</dbReference>
<feature type="domain" description="BRCT" evidence="2">
    <location>
        <begin position="35"/>
        <end position="131"/>
    </location>
</feature>
<dbReference type="InterPro" id="IPR001357">
    <property type="entry name" value="BRCT_dom"/>
</dbReference>
<evidence type="ECO:0000259" key="2">
    <source>
        <dbReference type="PROSITE" id="PS50172"/>
    </source>
</evidence>
<name>A0A087SYP7_STEMI</name>
<dbReference type="OrthoDB" id="6437760at2759"/>
<feature type="region of interest" description="Disordered" evidence="1">
    <location>
        <begin position="325"/>
        <end position="346"/>
    </location>
</feature>
<dbReference type="SUPFAM" id="SSF52113">
    <property type="entry name" value="BRCT domain"/>
    <property type="match status" value="1"/>
</dbReference>
<dbReference type="PROSITE" id="PS50172">
    <property type="entry name" value="BRCT"/>
    <property type="match status" value="1"/>
</dbReference>